<dbReference type="SUPFAM" id="SSF51735">
    <property type="entry name" value="NAD(P)-binding Rossmann-fold domains"/>
    <property type="match status" value="1"/>
</dbReference>
<gene>
    <name evidence="4" type="ORF">METZ01_LOCUS120420</name>
</gene>
<dbReference type="PRINTS" id="PR00081">
    <property type="entry name" value="GDHRDH"/>
</dbReference>
<evidence type="ECO:0000256" key="2">
    <source>
        <dbReference type="ARBA" id="ARBA00023002"/>
    </source>
</evidence>
<feature type="non-terminal residue" evidence="4">
    <location>
        <position position="585"/>
    </location>
</feature>
<dbReference type="PROSITE" id="PS00061">
    <property type="entry name" value="ADH_SHORT"/>
    <property type="match status" value="1"/>
</dbReference>
<dbReference type="InterPro" id="IPR020904">
    <property type="entry name" value="Sc_DH/Rdtase_CS"/>
</dbReference>
<evidence type="ECO:0000256" key="1">
    <source>
        <dbReference type="ARBA" id="ARBA00006484"/>
    </source>
</evidence>
<comment type="similarity">
    <text evidence="1">Belongs to the short-chain dehydrogenases/reductases (SDR) family.</text>
</comment>
<dbReference type="PANTHER" id="PTHR24321:SF14">
    <property type="entry name" value="SHORT-CHAIN TYPE DEHYDROGENASE_REDUCTASE BLR2146-RELATED"/>
    <property type="match status" value="1"/>
</dbReference>
<dbReference type="SUPFAM" id="SSF53639">
    <property type="entry name" value="AraD/HMP-PK domain-like"/>
    <property type="match status" value="1"/>
</dbReference>
<dbReference type="AlphaFoldDB" id="A0A381XRY8"/>
<feature type="domain" description="Class II aldolase/adducin N-terminal" evidence="3">
    <location>
        <begin position="19"/>
        <end position="220"/>
    </location>
</feature>
<dbReference type="InterPro" id="IPR036291">
    <property type="entry name" value="NAD(P)-bd_dom_sf"/>
</dbReference>
<dbReference type="GO" id="GO:0016491">
    <property type="term" value="F:oxidoreductase activity"/>
    <property type="evidence" value="ECO:0007669"/>
    <property type="project" value="UniProtKB-KW"/>
</dbReference>
<organism evidence="4">
    <name type="scientific">marine metagenome</name>
    <dbReference type="NCBI Taxonomy" id="408172"/>
    <lineage>
        <taxon>unclassified sequences</taxon>
        <taxon>metagenomes</taxon>
        <taxon>ecological metagenomes</taxon>
    </lineage>
</organism>
<reference evidence="4" key="1">
    <citation type="submission" date="2018-05" db="EMBL/GenBank/DDBJ databases">
        <authorList>
            <person name="Lanie J.A."/>
            <person name="Ng W.-L."/>
            <person name="Kazmierczak K.M."/>
            <person name="Andrzejewski T.M."/>
            <person name="Davidsen T.M."/>
            <person name="Wayne K.J."/>
            <person name="Tettelin H."/>
            <person name="Glass J.I."/>
            <person name="Rusch D."/>
            <person name="Podicherti R."/>
            <person name="Tsui H.-C.T."/>
            <person name="Winkler M.E."/>
        </authorList>
    </citation>
    <scope>NUCLEOTIDE SEQUENCE</scope>
</reference>
<dbReference type="InterPro" id="IPR002347">
    <property type="entry name" value="SDR_fam"/>
</dbReference>
<dbReference type="EMBL" id="UINC01016180">
    <property type="protein sequence ID" value="SVA67566.1"/>
    <property type="molecule type" value="Genomic_DNA"/>
</dbReference>
<dbReference type="SMART" id="SM01007">
    <property type="entry name" value="Aldolase_II"/>
    <property type="match status" value="1"/>
</dbReference>
<proteinExistence type="inferred from homology"/>
<sequence length="585" mass="62834">MENQWDHSFARSLKTVLDECVYGSRLIGSDPALVLHGGGNTSVKAPFNDITGNSFDALFVKGSGWDLATIAEQGFAPLNLSRLRDLLALDSLSDSEMMRELTASSFDPDAPAPSVESLLHAYIPHPVVLHSHADAVVSITNVADGEKLVRDIFGDSVIVIPYVMPGFELAKTVTTMWPTQVHERTVGMVLLNHGLFTFGETTAEAYSRHHELISIAEQWLNEHAPVPKETSDGLPQVDRLVVADLRQKISRSANQPMVLCRHSDPVSTRFVQREDLKSLATRGPLTPDHVIRTKRIPMVGCDVEDYEQAYANYFNQFEHRGDARLTMLDAAPRVVVDANLGVLTAGRTVAEADIAFDIYKHTMPILERSEDHLGGYVALQPGHIFDVEYWDLEQAKLRLAGPPPALAGAIAIVTGAASGIGRACAAELLTRGCAVCGIDIDDSVEATFDNPAWLGLTVDVTDGFAQTAALDKVVERFGGLDIVIPAAGTFGVVAPISQLDATDFQAVQAVNVDSVVNLLQASYPLLTRSPIGGRVSIIGSKNVAAPGQGAVAYSASKASLVQVGRVAALEWANDGIRVNTVHPDA</sequence>
<dbReference type="InterPro" id="IPR001303">
    <property type="entry name" value="Aldolase_II/adducin_N"/>
</dbReference>
<keyword evidence="2" id="KW-0560">Oxidoreductase</keyword>
<dbReference type="InterPro" id="IPR036409">
    <property type="entry name" value="Aldolase_II/adducin_N_sf"/>
</dbReference>
<protein>
    <recommendedName>
        <fullName evidence="3">Class II aldolase/adducin N-terminal domain-containing protein</fullName>
    </recommendedName>
</protein>
<dbReference type="Pfam" id="PF00106">
    <property type="entry name" value="adh_short"/>
    <property type="match status" value="1"/>
</dbReference>
<dbReference type="Pfam" id="PF00596">
    <property type="entry name" value="Aldolase_II"/>
    <property type="match status" value="1"/>
</dbReference>
<accession>A0A381XRY8</accession>
<evidence type="ECO:0000313" key="4">
    <source>
        <dbReference type="EMBL" id="SVA67566.1"/>
    </source>
</evidence>
<name>A0A381XRY8_9ZZZZ</name>
<dbReference type="Gene3D" id="3.40.50.720">
    <property type="entry name" value="NAD(P)-binding Rossmann-like Domain"/>
    <property type="match status" value="1"/>
</dbReference>
<dbReference type="Gene3D" id="3.40.225.10">
    <property type="entry name" value="Class II aldolase/adducin N-terminal domain"/>
    <property type="match status" value="1"/>
</dbReference>
<evidence type="ECO:0000259" key="3">
    <source>
        <dbReference type="SMART" id="SM01007"/>
    </source>
</evidence>
<dbReference type="PANTHER" id="PTHR24321">
    <property type="entry name" value="DEHYDROGENASES, SHORT CHAIN"/>
    <property type="match status" value="1"/>
</dbReference>